<dbReference type="GO" id="GO:0005886">
    <property type="term" value="C:plasma membrane"/>
    <property type="evidence" value="ECO:0007669"/>
    <property type="project" value="UniProtKB-SubCell"/>
</dbReference>
<feature type="transmembrane region" description="Helical" evidence="9">
    <location>
        <begin position="363"/>
        <end position="381"/>
    </location>
</feature>
<dbReference type="InterPro" id="IPR003352">
    <property type="entry name" value="PTS_EIIC"/>
</dbReference>
<evidence type="ECO:0000259" key="10">
    <source>
        <dbReference type="PROSITE" id="PS51105"/>
    </source>
</evidence>
<keyword evidence="4 8" id="KW-0762">Sugar transport</keyword>
<keyword evidence="6 9" id="KW-1133">Transmembrane helix</keyword>
<keyword evidence="5 9" id="KW-0812">Transmembrane</keyword>
<dbReference type="GO" id="GO:0009401">
    <property type="term" value="P:phosphoenolpyruvate-dependent sugar phosphotransferase system"/>
    <property type="evidence" value="ECO:0007669"/>
    <property type="project" value="InterPro"/>
</dbReference>
<feature type="domain" description="PTS EIIC type-3" evidence="10">
    <location>
        <begin position="8"/>
        <end position="419"/>
    </location>
</feature>
<dbReference type="InterPro" id="IPR051088">
    <property type="entry name" value="PTS_Sugar-EIIC/EIIB"/>
</dbReference>
<evidence type="ECO:0000256" key="5">
    <source>
        <dbReference type="ARBA" id="ARBA00022692"/>
    </source>
</evidence>
<evidence type="ECO:0000256" key="8">
    <source>
        <dbReference type="PIRNR" id="PIRNR006351"/>
    </source>
</evidence>
<evidence type="ECO:0000256" key="3">
    <source>
        <dbReference type="ARBA" id="ARBA00022475"/>
    </source>
</evidence>
<evidence type="ECO:0000313" key="11">
    <source>
        <dbReference type="EMBL" id="AUW96259.1"/>
    </source>
</evidence>
<dbReference type="InterPro" id="IPR004501">
    <property type="entry name" value="PTS_EIIC_3"/>
</dbReference>
<dbReference type="Pfam" id="PF02378">
    <property type="entry name" value="PTS_EIIC"/>
    <property type="match status" value="1"/>
</dbReference>
<dbReference type="PIRSF" id="PIRSF006351">
    <property type="entry name" value="PTS_EIIC-Cellobiose"/>
    <property type="match status" value="1"/>
</dbReference>
<reference evidence="11 12" key="2">
    <citation type="submission" date="2018-02" db="EMBL/GenBank/DDBJ databases">
        <title>Whole genome sequencing analysis of Streptococcus pluranimalium isolated from cattle infected mastitis in China.</title>
        <authorList>
            <person name="Zhang J.-R."/>
            <person name="Hu G.-Z."/>
        </authorList>
    </citation>
    <scope>NUCLEOTIDE SEQUENCE [LARGE SCALE GENOMIC DNA]</scope>
    <source>
        <strain evidence="11 12">TH11417</strain>
    </source>
</reference>
<dbReference type="GO" id="GO:0008982">
    <property type="term" value="F:protein-N(PI)-phosphohistidine-sugar phosphotransferase activity"/>
    <property type="evidence" value="ECO:0007669"/>
    <property type="project" value="UniProtKB-UniRule"/>
</dbReference>
<feature type="transmembrane region" description="Helical" evidence="9">
    <location>
        <begin position="32"/>
        <end position="57"/>
    </location>
</feature>
<feature type="transmembrane region" description="Helical" evidence="9">
    <location>
        <begin position="101"/>
        <end position="122"/>
    </location>
</feature>
<dbReference type="AlphaFoldDB" id="A0A2L0D3T0"/>
<dbReference type="EMBL" id="CP025536">
    <property type="protein sequence ID" value="AUW96259.1"/>
    <property type="molecule type" value="Genomic_DNA"/>
</dbReference>
<keyword evidence="3 8" id="KW-1003">Cell membrane</keyword>
<dbReference type="PROSITE" id="PS51105">
    <property type="entry name" value="PTS_EIIC_TYPE_3"/>
    <property type="match status" value="1"/>
</dbReference>
<evidence type="ECO:0000256" key="9">
    <source>
        <dbReference type="SAM" id="Phobius"/>
    </source>
</evidence>
<dbReference type="NCBIfam" id="TIGR00410">
    <property type="entry name" value="lacE"/>
    <property type="match status" value="1"/>
</dbReference>
<evidence type="ECO:0000256" key="1">
    <source>
        <dbReference type="ARBA" id="ARBA00004651"/>
    </source>
</evidence>
<feature type="transmembrane region" description="Helical" evidence="9">
    <location>
        <begin position="288"/>
        <end position="313"/>
    </location>
</feature>
<evidence type="ECO:0000313" key="12">
    <source>
        <dbReference type="Proteomes" id="UP000238956"/>
    </source>
</evidence>
<feature type="transmembrane region" description="Helical" evidence="9">
    <location>
        <begin position="77"/>
        <end position="94"/>
    </location>
</feature>
<dbReference type="Proteomes" id="UP000238956">
    <property type="component" value="Chromosome"/>
</dbReference>
<dbReference type="GeneID" id="98392989"/>
<sequence>MNSSGNSLLDRFTDFSVRLGTQVHLKSLRDAFATLMPVFIIAGVAVLVNNVIFPWLLNGEKLAQLQVFGNSITNGTLNIAGLLIAPMIAYFLCLNKDYPDAINATFIATTCLVIVLAINHSIVPIGSEKAVDVTGVVLFDEVGTKGMFAGIICGLLSTELFIRLSSAKFLKINLGDDVPPAVGRSFSTMLPALIVMSIFAIVATVLAVFNTDLISIISTLIQEPLRKVNTSILGFLLIYSSGNFLFTLGIHQTVINGTLLDPLLLVNMNENMQAVQSGQEPENILNSAFVTVFPQIGGTGMTIGLIIAVLLFIRNYKPFREVVNVSTAPGLFNINEPIIFGIPIIFNLPMVIPFVLSPIVGALIGYFATVIGFIAPLSVMVPWTTPPIISAYLASGGDWKVVLVQVVVIIVTVLIYIPFLKIAKNVAIKSAELENQ</sequence>
<evidence type="ECO:0000256" key="4">
    <source>
        <dbReference type="ARBA" id="ARBA00022597"/>
    </source>
</evidence>
<accession>A0A2L0D3T0</accession>
<dbReference type="PANTHER" id="PTHR33989:SF10">
    <property type="entry name" value="PERMEASE IIC COMPONENT"/>
    <property type="match status" value="1"/>
</dbReference>
<feature type="transmembrane region" description="Helical" evidence="9">
    <location>
        <begin position="230"/>
        <end position="250"/>
    </location>
</feature>
<dbReference type="KEGG" id="splr:C0J00_03565"/>
<evidence type="ECO:0000256" key="2">
    <source>
        <dbReference type="ARBA" id="ARBA00022448"/>
    </source>
</evidence>
<keyword evidence="7 8" id="KW-0472">Membrane</keyword>
<protein>
    <recommendedName>
        <fullName evidence="8">Permease IIC component</fullName>
    </recommendedName>
</protein>
<dbReference type="RefSeq" id="WP_104967594.1">
    <property type="nucleotide sequence ID" value="NZ_CP025536.1"/>
</dbReference>
<dbReference type="OrthoDB" id="1550290at2"/>
<gene>
    <name evidence="11" type="ORF">C0J00_03565</name>
</gene>
<reference evidence="11 12" key="1">
    <citation type="submission" date="2017-12" db="EMBL/GenBank/DDBJ databases">
        <authorList>
            <person name="Hurst M.R.H."/>
        </authorList>
    </citation>
    <scope>NUCLEOTIDE SEQUENCE [LARGE SCALE GENOMIC DNA]</scope>
    <source>
        <strain evidence="11 12">TH11417</strain>
    </source>
</reference>
<comment type="function">
    <text evidence="8">The phosphoenolpyruvate-dependent sugar phosphotransferase system (PTS), a major carbohydrate active -transport system, catalyzes the phosphorylation of incoming sugar substrates concomitant with their translocation across the cell membrane.</text>
</comment>
<proteinExistence type="predicted"/>
<feature type="transmembrane region" description="Helical" evidence="9">
    <location>
        <begin position="190"/>
        <end position="210"/>
    </location>
</feature>
<organism evidence="11 12">
    <name type="scientific">Streptococcus pluranimalium</name>
    <dbReference type="NCBI Taxonomy" id="82348"/>
    <lineage>
        <taxon>Bacteria</taxon>
        <taxon>Bacillati</taxon>
        <taxon>Bacillota</taxon>
        <taxon>Bacilli</taxon>
        <taxon>Lactobacillales</taxon>
        <taxon>Streptococcaceae</taxon>
        <taxon>Streptococcus</taxon>
    </lineage>
</organism>
<evidence type="ECO:0000256" key="7">
    <source>
        <dbReference type="ARBA" id="ARBA00023136"/>
    </source>
</evidence>
<feature type="transmembrane region" description="Helical" evidence="9">
    <location>
        <begin position="401"/>
        <end position="420"/>
    </location>
</feature>
<comment type="subcellular location">
    <subcellularLocation>
        <location evidence="1">Cell membrane</location>
        <topology evidence="1">Multi-pass membrane protein</topology>
    </subcellularLocation>
</comment>
<keyword evidence="2 8" id="KW-0813">Transport</keyword>
<evidence type="ECO:0000256" key="6">
    <source>
        <dbReference type="ARBA" id="ARBA00022989"/>
    </source>
</evidence>
<dbReference type="InterPro" id="IPR004796">
    <property type="entry name" value="PTS_IIC_cello"/>
</dbReference>
<dbReference type="GO" id="GO:1901264">
    <property type="term" value="P:carbohydrate derivative transport"/>
    <property type="evidence" value="ECO:0007669"/>
    <property type="project" value="TreeGrafter"/>
</dbReference>
<keyword evidence="12" id="KW-1185">Reference proteome</keyword>
<name>A0A2L0D3T0_9STRE</name>
<dbReference type="PANTHER" id="PTHR33989">
    <property type="match status" value="1"/>
</dbReference>